<dbReference type="EC" id="5.6.2.4" evidence="11"/>
<comment type="catalytic activity">
    <reaction evidence="13">
        <text>ATP + H2O = ADP + phosphate + H(+)</text>
        <dbReference type="Rhea" id="RHEA:13065"/>
        <dbReference type="ChEBI" id="CHEBI:15377"/>
        <dbReference type="ChEBI" id="CHEBI:15378"/>
        <dbReference type="ChEBI" id="CHEBI:30616"/>
        <dbReference type="ChEBI" id="CHEBI:43474"/>
        <dbReference type="ChEBI" id="CHEBI:456216"/>
        <dbReference type="EC" id="5.6.2.4"/>
    </reaction>
</comment>
<keyword evidence="7" id="KW-0413">Isomerase</keyword>
<accession>A0A930HK33</accession>
<evidence type="ECO:0000259" key="16">
    <source>
        <dbReference type="PROSITE" id="PS51217"/>
    </source>
</evidence>
<dbReference type="GO" id="GO:0043138">
    <property type="term" value="F:3'-5' DNA helicase activity"/>
    <property type="evidence" value="ECO:0007669"/>
    <property type="project" value="UniProtKB-EC"/>
</dbReference>
<keyword evidence="4 14" id="KW-0347">Helicase</keyword>
<dbReference type="Gene3D" id="3.30.420.10">
    <property type="entry name" value="Ribonuclease H-like superfamily/Ribonuclease H"/>
    <property type="match status" value="1"/>
</dbReference>
<evidence type="ECO:0000256" key="1">
    <source>
        <dbReference type="ARBA" id="ARBA00009922"/>
    </source>
</evidence>
<evidence type="ECO:0000313" key="18">
    <source>
        <dbReference type="Proteomes" id="UP000771736"/>
    </source>
</evidence>
<dbReference type="Pfam" id="PF00929">
    <property type="entry name" value="RNase_T"/>
    <property type="match status" value="1"/>
</dbReference>
<dbReference type="SMART" id="SM00479">
    <property type="entry name" value="EXOIII"/>
    <property type="match status" value="1"/>
</dbReference>
<dbReference type="CDD" id="cd06127">
    <property type="entry name" value="DEDDh"/>
    <property type="match status" value="1"/>
</dbReference>
<dbReference type="InterPro" id="IPR014017">
    <property type="entry name" value="DNA_helicase_UvrD-like_C"/>
</dbReference>
<evidence type="ECO:0000256" key="11">
    <source>
        <dbReference type="ARBA" id="ARBA00034808"/>
    </source>
</evidence>
<evidence type="ECO:0000256" key="10">
    <source>
        <dbReference type="ARBA" id="ARBA00034617"/>
    </source>
</evidence>
<gene>
    <name evidence="17" type="ORF">HXN26_00025</name>
</gene>
<feature type="binding site" evidence="14">
    <location>
        <begin position="29"/>
        <end position="36"/>
    </location>
    <ligand>
        <name>ATP</name>
        <dbReference type="ChEBI" id="CHEBI:30616"/>
    </ligand>
</feature>
<dbReference type="InterPro" id="IPR000212">
    <property type="entry name" value="DNA_helicase_UvrD/REP"/>
</dbReference>
<dbReference type="Gene3D" id="1.10.10.160">
    <property type="match status" value="2"/>
</dbReference>
<evidence type="ECO:0000256" key="5">
    <source>
        <dbReference type="ARBA" id="ARBA00022840"/>
    </source>
</evidence>
<dbReference type="Proteomes" id="UP000771736">
    <property type="component" value="Unassembled WGS sequence"/>
</dbReference>
<dbReference type="Pfam" id="PF00580">
    <property type="entry name" value="UvrD-helicase"/>
    <property type="match status" value="1"/>
</dbReference>
<feature type="domain" description="UvrD-like helicase ATP-binding" evidence="15">
    <location>
        <begin position="8"/>
        <end position="337"/>
    </location>
</feature>
<comment type="catalytic activity">
    <reaction evidence="10">
        <text>Couples ATP hydrolysis with the unwinding of duplex DNA by translocating in the 3'-5' direction.</text>
        <dbReference type="EC" id="5.6.2.4"/>
    </reaction>
</comment>
<dbReference type="InterPro" id="IPR013520">
    <property type="entry name" value="Ribonucl_H"/>
</dbReference>
<evidence type="ECO:0000256" key="4">
    <source>
        <dbReference type="ARBA" id="ARBA00022806"/>
    </source>
</evidence>
<proteinExistence type="inferred from homology"/>
<evidence type="ECO:0000256" key="7">
    <source>
        <dbReference type="ARBA" id="ARBA00023235"/>
    </source>
</evidence>
<protein>
    <recommendedName>
        <fullName evidence="11">DNA 3'-5' helicase</fullName>
        <ecNumber evidence="11">5.6.2.4</ecNumber>
    </recommendedName>
    <alternativeName>
        <fullName evidence="12">DNA 3'-5' helicase II</fullName>
    </alternativeName>
</protein>
<keyword evidence="6" id="KW-0238">DNA-binding</keyword>
<dbReference type="InterPro" id="IPR013986">
    <property type="entry name" value="DExx_box_DNA_helicase_dom_sf"/>
</dbReference>
<evidence type="ECO:0000313" key="17">
    <source>
        <dbReference type="EMBL" id="MBF1383237.1"/>
    </source>
</evidence>
<comment type="function">
    <text evidence="8">DNA polymerase III is a complex, multichain enzyme responsible for most of the replicative synthesis in bacteria. The epsilon subunit contain the editing function and is a proofreading 3'-5' exonuclease.</text>
</comment>
<name>A0A930HK33_9BACT</name>
<dbReference type="Gene3D" id="3.40.50.300">
    <property type="entry name" value="P-loop containing nucleotide triphosphate hydrolases"/>
    <property type="match status" value="4"/>
</dbReference>
<evidence type="ECO:0000256" key="2">
    <source>
        <dbReference type="ARBA" id="ARBA00022741"/>
    </source>
</evidence>
<sequence length="899" mass="103713">MKEMETYHLLDESQQKVVEAQHGHHLVLASPGCGKTHILAQRIRHARQQGLDYADMLCLTFTNRAAREMQNRIRFVMKEDDTSSLQVGNVHHFCSKFLFEEGKVPADTSIIDDEEAISIIAEYRQEGEDAVMNNYKKQQEYKQIILFSHLMFQMKHGHEWKYYLHPECFTDNDREAIKHICHSQGKPFNEQTVLEIYENAMLYADEANSPYVNRQLAEALRALVTKMYYAQLFATYKEEHAMLDFEDLLLHTYNIYKADATCPKYKWIQVDEVQDLNAMQLAIIDLLVADDDPMVMYLGDEQQAIFSFMGAKIEILSLLKTRCKGNIHHLLQNHRSPKYLLDVFNDYAEHQLHIDKELLPLTDNNDRAGQGDLVVLVSNTVEDETDAVAATSERLFQQDTEATTAVIVNANADADKVSRALDRYNVNHLKVSGRDLFDTPAMKTLISHISLQHNEQNILAWSLLMKGLKVFESKGLARRFLHKLRQLSLSPTDFLLYSDSNYTTDFLQKYSNGDLVVFDTETTGLNTFADDIIEIAAIRLHKGEIVGEPLDLYIRTDKPIQPKLGEKENPMYAIYHQKMHSRQLLSPAEALQQFWQYVGDAALLGHNVAYDSNILDYNMRRYTPADRMKNHTNPCFDSLKLIRLLAPGLPSYKLEKLLEHFQLAGINSHQAIDDVSATISLVRLCAEKAAQQQPQQVAFMTHKQVVPYVKRLRDAYAPLYNATLSQRYELKTGSEKALVEEVKNAYNELKAQGLMGEIERLPYFLRYLEFDLLADEHLPNALIEQINRYMLEISTMKESDFCNSKSLKERVYVTTVHKAKGLEFDNVIVFDAASERYPNKRNTTEKQNQEDARKFYVAMSRAKRRLIVAYSLTARDWHNVSYTRELTPFMDSIVHYFEG</sequence>
<keyword evidence="2 14" id="KW-0547">Nucleotide-binding</keyword>
<dbReference type="PROSITE" id="PS51217">
    <property type="entry name" value="UVRD_HELICASE_CTER"/>
    <property type="match status" value="1"/>
</dbReference>
<dbReference type="Gene3D" id="1.10.486.10">
    <property type="entry name" value="PCRA, domain 4"/>
    <property type="match status" value="1"/>
</dbReference>
<evidence type="ECO:0000256" key="14">
    <source>
        <dbReference type="PROSITE-ProRule" id="PRU00560"/>
    </source>
</evidence>
<dbReference type="RefSeq" id="WP_273157983.1">
    <property type="nucleotide sequence ID" value="NZ_JABZSJ010000001.1"/>
</dbReference>
<organism evidence="17 18">
    <name type="scientific">Prevotella aurantiaca</name>
    <dbReference type="NCBI Taxonomy" id="596085"/>
    <lineage>
        <taxon>Bacteria</taxon>
        <taxon>Pseudomonadati</taxon>
        <taxon>Bacteroidota</taxon>
        <taxon>Bacteroidia</taxon>
        <taxon>Bacteroidales</taxon>
        <taxon>Prevotellaceae</taxon>
        <taxon>Prevotella</taxon>
    </lineage>
</organism>
<dbReference type="AlphaFoldDB" id="A0A930HK33"/>
<feature type="domain" description="UvrD-like helicase C-terminal" evidence="16">
    <location>
        <begin position="338"/>
        <end position="821"/>
    </location>
</feature>
<keyword evidence="5 14" id="KW-0067">ATP-binding</keyword>
<dbReference type="FunFam" id="3.30.420.10:FF:000045">
    <property type="entry name" value="3'-5' exonuclease DinG"/>
    <property type="match status" value="1"/>
</dbReference>
<comment type="caution">
    <text evidence="17">The sequence shown here is derived from an EMBL/GenBank/DDBJ whole genome shotgun (WGS) entry which is preliminary data.</text>
</comment>
<dbReference type="InterPro" id="IPR027417">
    <property type="entry name" value="P-loop_NTPase"/>
</dbReference>
<comment type="subunit">
    <text evidence="9">DNA polymerase III contains a core (composed of alpha, epsilon and theta chains) that associates with a tau subunit. This core dimerizes to form the POLIII' complex. PolIII' associates with the gamma complex (composed of gamma, delta, delta', psi and chi chains) and with the beta chain to form the complete DNA polymerase III complex.</text>
</comment>
<dbReference type="PANTHER" id="PTHR11070">
    <property type="entry name" value="UVRD / RECB / PCRA DNA HELICASE FAMILY MEMBER"/>
    <property type="match status" value="1"/>
</dbReference>
<dbReference type="GO" id="GO:0004527">
    <property type="term" value="F:exonuclease activity"/>
    <property type="evidence" value="ECO:0007669"/>
    <property type="project" value="UniProtKB-ARBA"/>
</dbReference>
<dbReference type="GO" id="GO:0000725">
    <property type="term" value="P:recombinational repair"/>
    <property type="evidence" value="ECO:0007669"/>
    <property type="project" value="TreeGrafter"/>
</dbReference>
<evidence type="ECO:0000256" key="12">
    <source>
        <dbReference type="ARBA" id="ARBA00034923"/>
    </source>
</evidence>
<evidence type="ECO:0000256" key="13">
    <source>
        <dbReference type="ARBA" id="ARBA00048988"/>
    </source>
</evidence>
<comment type="similarity">
    <text evidence="1">Belongs to the helicase family. UvrD subfamily.</text>
</comment>
<evidence type="ECO:0000256" key="8">
    <source>
        <dbReference type="ARBA" id="ARBA00025483"/>
    </source>
</evidence>
<dbReference type="InterPro" id="IPR014016">
    <property type="entry name" value="UvrD-like_ATP-bd"/>
</dbReference>
<dbReference type="PROSITE" id="PS51198">
    <property type="entry name" value="UVRD_HELICASE_ATP_BIND"/>
    <property type="match status" value="1"/>
</dbReference>
<dbReference type="InterPro" id="IPR012337">
    <property type="entry name" value="RNaseH-like_sf"/>
</dbReference>
<evidence type="ECO:0000256" key="3">
    <source>
        <dbReference type="ARBA" id="ARBA00022801"/>
    </source>
</evidence>
<evidence type="ECO:0000256" key="9">
    <source>
        <dbReference type="ARBA" id="ARBA00026073"/>
    </source>
</evidence>
<evidence type="ECO:0000256" key="6">
    <source>
        <dbReference type="ARBA" id="ARBA00023125"/>
    </source>
</evidence>
<keyword evidence="3 14" id="KW-0378">Hydrolase</keyword>
<dbReference type="SUPFAM" id="SSF53098">
    <property type="entry name" value="Ribonuclease H-like"/>
    <property type="match status" value="1"/>
</dbReference>
<dbReference type="GO" id="GO:0003677">
    <property type="term" value="F:DNA binding"/>
    <property type="evidence" value="ECO:0007669"/>
    <property type="project" value="UniProtKB-KW"/>
</dbReference>
<dbReference type="GO" id="GO:0005524">
    <property type="term" value="F:ATP binding"/>
    <property type="evidence" value="ECO:0007669"/>
    <property type="project" value="UniProtKB-UniRule"/>
</dbReference>
<dbReference type="Pfam" id="PF13361">
    <property type="entry name" value="UvrD_C"/>
    <property type="match status" value="1"/>
</dbReference>
<dbReference type="SUPFAM" id="SSF52540">
    <property type="entry name" value="P-loop containing nucleoside triphosphate hydrolases"/>
    <property type="match status" value="1"/>
</dbReference>
<dbReference type="InterPro" id="IPR036397">
    <property type="entry name" value="RNaseH_sf"/>
</dbReference>
<reference evidence="17" key="1">
    <citation type="submission" date="2020-04" db="EMBL/GenBank/DDBJ databases">
        <title>Deep metagenomics examines the oral microbiome during advanced dental caries in children, revealing novel taxa and co-occurrences with host molecules.</title>
        <authorList>
            <person name="Baker J.L."/>
            <person name="Morton J.T."/>
            <person name="Dinis M."/>
            <person name="Alvarez R."/>
            <person name="Tran N.C."/>
            <person name="Knight R."/>
            <person name="Edlund A."/>
        </authorList>
    </citation>
    <scope>NUCLEOTIDE SEQUENCE</scope>
    <source>
        <strain evidence="17">JCVI_44_bin.5</strain>
    </source>
</reference>
<dbReference type="PANTHER" id="PTHR11070:SF2">
    <property type="entry name" value="ATP-DEPENDENT DNA HELICASE SRS2"/>
    <property type="match status" value="1"/>
</dbReference>
<dbReference type="EMBL" id="JABZSJ010000001">
    <property type="protein sequence ID" value="MBF1383237.1"/>
    <property type="molecule type" value="Genomic_DNA"/>
</dbReference>
<evidence type="ECO:0000259" key="15">
    <source>
        <dbReference type="PROSITE" id="PS51198"/>
    </source>
</evidence>